<keyword evidence="1" id="KW-0732">Signal</keyword>
<dbReference type="Proteomes" id="UP000193804">
    <property type="component" value="Unassembled WGS sequence"/>
</dbReference>
<protein>
    <recommendedName>
        <fullName evidence="4">Carboxypeptidase regulatory-like domain-containing protein</fullName>
    </recommendedName>
</protein>
<dbReference type="SUPFAM" id="SSF49478">
    <property type="entry name" value="Cna protein B-type domain"/>
    <property type="match status" value="1"/>
</dbReference>
<dbReference type="AlphaFoldDB" id="A0A1X7L3J5"/>
<dbReference type="Gene3D" id="2.60.40.10">
    <property type="entry name" value="Immunoglobulins"/>
    <property type="match status" value="1"/>
</dbReference>
<gene>
    <name evidence="2" type="ORF">SAMN05661096_03466</name>
</gene>
<dbReference type="EMBL" id="FXAW01000008">
    <property type="protein sequence ID" value="SMG48441.1"/>
    <property type="molecule type" value="Genomic_DNA"/>
</dbReference>
<evidence type="ECO:0000313" key="2">
    <source>
        <dbReference type="EMBL" id="SMG48441.1"/>
    </source>
</evidence>
<evidence type="ECO:0008006" key="4">
    <source>
        <dbReference type="Google" id="ProtNLM"/>
    </source>
</evidence>
<accession>A0A1X7L3J5</accession>
<evidence type="ECO:0000256" key="1">
    <source>
        <dbReference type="SAM" id="SignalP"/>
    </source>
</evidence>
<name>A0A1X7L3J5_9BACT</name>
<dbReference type="RefSeq" id="WP_085518600.1">
    <property type="nucleotide sequence ID" value="NZ_FXAW01000008.1"/>
</dbReference>
<sequence length="722" mass="75721">MKINNLLKMFVGALVMTFIISSCADDFTEEDLLQAQYDLAQQQEDRENAREDSIDNAGKQAAVDALNRAGQLLDFSVTVATDEAGVEGVTISATNQAGETASATTDANGNITFTDIQMGGHTIKMSSADHVDLSFEIDFGVPERGVHYEIIDGQVIPIETSESARITAIPLTGMLTSTVKGKVTFESDVTNDSPEIPQGVTIRANLTNASNIVSTTNNNASFSGSNSSATSITFTQANIGSAEVDGTTGDYLMTLPAVPGLGLTYDFLVPNLEADATVAYSSTDGGQTTVEGGVAVGTFPAVFGESAATTGGSDNVYTTNTYSSLRAVFSEPAPQGAGFTLDVAGTFQRSLTAGDYDFPVETIGGIRIRTTQGAGYQSSPVATITGGGRVAPEDSAEAKVGMEWRNTGATLAINNAGEGYIVGDVFDIEIRRVDGDGNDVPLAGVAQVSAEVTAVNGTGGITGIDIDDLPTTGDFWDTWDDLGTNEVASIRGFEDDFTNPGGDEDATFTVTYTGRLTDLDIETGGEGYDSAPTITLTGGDATTAATAVIEAMEFQYRFTPSATVTTPYVLLPEDIYFAYTEFVTDDRFVEAPEPIVVNAKHEAASADIDLVDGEFDDFSNIVAGTGYTEPVTVTFQNLDGTVASDVEVTLTGFDTNSDDLEIEWSEDFIIVNGGSGYTDDVNDSGALVGNNLPIGIGAPENGTTIIRNINYGPGFLLDDRVQ</sequence>
<dbReference type="STRING" id="1028.SAMN05661096_03466"/>
<feature type="chain" id="PRO_5012801457" description="Carboxypeptidase regulatory-like domain-containing protein" evidence="1">
    <location>
        <begin position="25"/>
        <end position="722"/>
    </location>
</feature>
<keyword evidence="3" id="KW-1185">Reference proteome</keyword>
<reference evidence="3" key="1">
    <citation type="submission" date="2017-04" db="EMBL/GenBank/DDBJ databases">
        <authorList>
            <person name="Varghese N."/>
            <person name="Submissions S."/>
        </authorList>
    </citation>
    <scope>NUCLEOTIDE SEQUENCE [LARGE SCALE GENOMIC DNA]</scope>
    <source>
        <strain evidence="3">DSM 4125</strain>
    </source>
</reference>
<dbReference type="InterPro" id="IPR013783">
    <property type="entry name" value="Ig-like_fold"/>
</dbReference>
<dbReference type="PROSITE" id="PS51257">
    <property type="entry name" value="PROKAR_LIPOPROTEIN"/>
    <property type="match status" value="1"/>
</dbReference>
<proteinExistence type="predicted"/>
<feature type="signal peptide" evidence="1">
    <location>
        <begin position="1"/>
        <end position="24"/>
    </location>
</feature>
<organism evidence="2 3">
    <name type="scientific">Marivirga sericea</name>
    <dbReference type="NCBI Taxonomy" id="1028"/>
    <lineage>
        <taxon>Bacteria</taxon>
        <taxon>Pseudomonadati</taxon>
        <taxon>Bacteroidota</taxon>
        <taxon>Cytophagia</taxon>
        <taxon>Cytophagales</taxon>
        <taxon>Marivirgaceae</taxon>
        <taxon>Marivirga</taxon>
    </lineage>
</organism>
<evidence type="ECO:0000313" key="3">
    <source>
        <dbReference type="Proteomes" id="UP000193804"/>
    </source>
</evidence>
<dbReference type="OrthoDB" id="979423at2"/>